<evidence type="ECO:0000313" key="2">
    <source>
        <dbReference type="EMBL" id="GAA4753107.1"/>
    </source>
</evidence>
<comment type="caution">
    <text evidence="2">The sequence shown here is derived from an EMBL/GenBank/DDBJ whole genome shotgun (WGS) entry which is preliminary data.</text>
</comment>
<feature type="transmembrane region" description="Helical" evidence="1">
    <location>
        <begin position="240"/>
        <end position="261"/>
    </location>
</feature>
<dbReference type="EMBL" id="BAABLP010000006">
    <property type="protein sequence ID" value="GAA4753107.1"/>
    <property type="molecule type" value="Genomic_DNA"/>
</dbReference>
<keyword evidence="1" id="KW-0472">Membrane</keyword>
<proteinExistence type="predicted"/>
<sequence>MPVHTAPIDTAPVTYLGLVSRHRRSFALCVLLFTAAGLGAGALSPVTYTAQGQMIAGATSVNAAAVPSFTQAGQALAQTYSRVFSGDEVQKKLVAGGFDRAEDTATASPLASSSVILIESTAPSREAALRAADTGIDALSSTVSTLLDNSTSIVKSGDSLRAAYVEQAQAQAAIDQLDKNDEPRTSRDYETATARLGAAQATVSAARQLLSDQVGNSVQSNGVRRLTSAHVTSSTSTQRFQLWGALGLVAGIVVWSVAAFLRSRPRRARSAR</sequence>
<gene>
    <name evidence="2" type="ORF">GCM10025783_27490</name>
</gene>
<evidence type="ECO:0000256" key="1">
    <source>
        <dbReference type="SAM" id="Phobius"/>
    </source>
</evidence>
<feature type="transmembrane region" description="Helical" evidence="1">
    <location>
        <begin position="26"/>
        <end position="48"/>
    </location>
</feature>
<accession>A0ABP8ZCM7</accession>
<name>A0ABP8ZCM7_9MICO</name>
<evidence type="ECO:0000313" key="3">
    <source>
        <dbReference type="Proteomes" id="UP001500121"/>
    </source>
</evidence>
<reference evidence="3" key="1">
    <citation type="journal article" date="2019" name="Int. J. Syst. Evol. Microbiol.">
        <title>The Global Catalogue of Microorganisms (GCM) 10K type strain sequencing project: providing services to taxonomists for standard genome sequencing and annotation.</title>
        <authorList>
            <consortium name="The Broad Institute Genomics Platform"/>
            <consortium name="The Broad Institute Genome Sequencing Center for Infectious Disease"/>
            <person name="Wu L."/>
            <person name="Ma J."/>
        </authorList>
    </citation>
    <scope>NUCLEOTIDE SEQUENCE [LARGE SCALE GENOMIC DNA]</scope>
    <source>
        <strain evidence="3">JCM 19015</strain>
    </source>
</reference>
<dbReference type="RefSeq" id="WP_345481863.1">
    <property type="nucleotide sequence ID" value="NZ_BAABLP010000006.1"/>
</dbReference>
<dbReference type="Proteomes" id="UP001500121">
    <property type="component" value="Unassembled WGS sequence"/>
</dbReference>
<keyword evidence="1" id="KW-0812">Transmembrane</keyword>
<keyword evidence="1" id="KW-1133">Transmembrane helix</keyword>
<organism evidence="2 3">
    <name type="scientific">Amnibacterium soli</name>
    <dbReference type="NCBI Taxonomy" id="1282736"/>
    <lineage>
        <taxon>Bacteria</taxon>
        <taxon>Bacillati</taxon>
        <taxon>Actinomycetota</taxon>
        <taxon>Actinomycetes</taxon>
        <taxon>Micrococcales</taxon>
        <taxon>Microbacteriaceae</taxon>
        <taxon>Amnibacterium</taxon>
    </lineage>
</organism>
<evidence type="ECO:0008006" key="4">
    <source>
        <dbReference type="Google" id="ProtNLM"/>
    </source>
</evidence>
<protein>
    <recommendedName>
        <fullName evidence="4">Polysaccharide chain length determinant N-terminal domain-containing protein</fullName>
    </recommendedName>
</protein>
<keyword evidence="3" id="KW-1185">Reference proteome</keyword>